<dbReference type="SUPFAM" id="SSF46785">
    <property type="entry name" value="Winged helix' DNA-binding domain"/>
    <property type="match status" value="1"/>
</dbReference>
<dbReference type="AlphaFoldDB" id="A0AAD4C4T9"/>
<dbReference type="PROSITE" id="PS51504">
    <property type="entry name" value="H15"/>
    <property type="match status" value="1"/>
</dbReference>
<gene>
    <name evidence="4" type="ORF">L210DRAFT_2832788</name>
</gene>
<organism evidence="4 5">
    <name type="scientific">Boletus edulis BED1</name>
    <dbReference type="NCBI Taxonomy" id="1328754"/>
    <lineage>
        <taxon>Eukaryota</taxon>
        <taxon>Fungi</taxon>
        <taxon>Dikarya</taxon>
        <taxon>Basidiomycota</taxon>
        <taxon>Agaricomycotina</taxon>
        <taxon>Agaricomycetes</taxon>
        <taxon>Agaricomycetidae</taxon>
        <taxon>Boletales</taxon>
        <taxon>Boletineae</taxon>
        <taxon>Boletaceae</taxon>
        <taxon>Boletoideae</taxon>
        <taxon>Boletus</taxon>
    </lineage>
</organism>
<dbReference type="InterPro" id="IPR036388">
    <property type="entry name" value="WH-like_DNA-bd_sf"/>
</dbReference>
<dbReference type="Pfam" id="PF00538">
    <property type="entry name" value="Linker_histone"/>
    <property type="match status" value="1"/>
</dbReference>
<dbReference type="SMART" id="SM00526">
    <property type="entry name" value="H15"/>
    <property type="match status" value="1"/>
</dbReference>
<reference evidence="4" key="2">
    <citation type="journal article" date="2020" name="Nat. Commun.">
        <title>Large-scale genome sequencing of mycorrhizal fungi provides insights into the early evolution of symbiotic traits.</title>
        <authorList>
            <person name="Miyauchi S."/>
            <person name="Kiss E."/>
            <person name="Kuo A."/>
            <person name="Drula E."/>
            <person name="Kohler A."/>
            <person name="Sanchez-Garcia M."/>
            <person name="Morin E."/>
            <person name="Andreopoulos B."/>
            <person name="Barry K.W."/>
            <person name="Bonito G."/>
            <person name="Buee M."/>
            <person name="Carver A."/>
            <person name="Chen C."/>
            <person name="Cichocki N."/>
            <person name="Clum A."/>
            <person name="Culley D."/>
            <person name="Crous P.W."/>
            <person name="Fauchery L."/>
            <person name="Girlanda M."/>
            <person name="Hayes R.D."/>
            <person name="Keri Z."/>
            <person name="LaButti K."/>
            <person name="Lipzen A."/>
            <person name="Lombard V."/>
            <person name="Magnuson J."/>
            <person name="Maillard F."/>
            <person name="Murat C."/>
            <person name="Nolan M."/>
            <person name="Ohm R.A."/>
            <person name="Pangilinan J."/>
            <person name="Pereira M.F."/>
            <person name="Perotto S."/>
            <person name="Peter M."/>
            <person name="Pfister S."/>
            <person name="Riley R."/>
            <person name="Sitrit Y."/>
            <person name="Stielow J.B."/>
            <person name="Szollosi G."/>
            <person name="Zifcakova L."/>
            <person name="Stursova M."/>
            <person name="Spatafora J.W."/>
            <person name="Tedersoo L."/>
            <person name="Vaario L.M."/>
            <person name="Yamada A."/>
            <person name="Yan M."/>
            <person name="Wang P."/>
            <person name="Xu J."/>
            <person name="Bruns T."/>
            <person name="Baldrian P."/>
            <person name="Vilgalys R."/>
            <person name="Dunand C."/>
            <person name="Henrissat B."/>
            <person name="Grigoriev I.V."/>
            <person name="Hibbett D."/>
            <person name="Nagy L.G."/>
            <person name="Martin F.M."/>
        </authorList>
    </citation>
    <scope>NUCLEOTIDE SEQUENCE</scope>
    <source>
        <strain evidence="4">BED1</strain>
    </source>
</reference>
<protein>
    <recommendedName>
        <fullName evidence="1">Histone H1</fullName>
    </recommendedName>
</protein>
<feature type="domain" description="H15" evidence="3">
    <location>
        <begin position="18"/>
        <end position="93"/>
    </location>
</feature>
<evidence type="ECO:0000313" key="5">
    <source>
        <dbReference type="Proteomes" id="UP001194468"/>
    </source>
</evidence>
<accession>A0AAD4C4T9</accession>
<evidence type="ECO:0000256" key="1">
    <source>
        <dbReference type="ARBA" id="ARBA00020833"/>
    </source>
</evidence>
<dbReference type="EMBL" id="WHUW01000004">
    <property type="protein sequence ID" value="KAF8448013.1"/>
    <property type="molecule type" value="Genomic_DNA"/>
</dbReference>
<reference evidence="4" key="1">
    <citation type="submission" date="2019-10" db="EMBL/GenBank/DDBJ databases">
        <authorList>
            <consortium name="DOE Joint Genome Institute"/>
            <person name="Kuo A."/>
            <person name="Miyauchi S."/>
            <person name="Kiss E."/>
            <person name="Drula E."/>
            <person name="Kohler A."/>
            <person name="Sanchez-Garcia M."/>
            <person name="Andreopoulos B."/>
            <person name="Barry K.W."/>
            <person name="Bonito G."/>
            <person name="Buee M."/>
            <person name="Carver A."/>
            <person name="Chen C."/>
            <person name="Cichocki N."/>
            <person name="Clum A."/>
            <person name="Culley D."/>
            <person name="Crous P.W."/>
            <person name="Fauchery L."/>
            <person name="Girlanda M."/>
            <person name="Hayes R."/>
            <person name="Keri Z."/>
            <person name="LaButti K."/>
            <person name="Lipzen A."/>
            <person name="Lombard V."/>
            <person name="Magnuson J."/>
            <person name="Maillard F."/>
            <person name="Morin E."/>
            <person name="Murat C."/>
            <person name="Nolan M."/>
            <person name="Ohm R."/>
            <person name="Pangilinan J."/>
            <person name="Pereira M."/>
            <person name="Perotto S."/>
            <person name="Peter M."/>
            <person name="Riley R."/>
            <person name="Sitrit Y."/>
            <person name="Stielow B."/>
            <person name="Szollosi G."/>
            <person name="Zifcakova L."/>
            <person name="Stursova M."/>
            <person name="Spatafora J.W."/>
            <person name="Tedersoo L."/>
            <person name="Vaario L.-M."/>
            <person name="Yamada A."/>
            <person name="Yan M."/>
            <person name="Wang P."/>
            <person name="Xu J."/>
            <person name="Bruns T."/>
            <person name="Baldrian P."/>
            <person name="Vilgalys R."/>
            <person name="Henrissat B."/>
            <person name="Grigoriev I.V."/>
            <person name="Hibbett D."/>
            <person name="Nagy L.G."/>
            <person name="Martin F.M."/>
        </authorList>
    </citation>
    <scope>NUCLEOTIDE SEQUENCE</scope>
    <source>
        <strain evidence="4">BED1</strain>
    </source>
</reference>
<dbReference type="InterPro" id="IPR005818">
    <property type="entry name" value="Histone_H1/H5_H15"/>
</dbReference>
<evidence type="ECO:0000259" key="3">
    <source>
        <dbReference type="PROSITE" id="PS51504"/>
    </source>
</evidence>
<dbReference type="InterPro" id="IPR036390">
    <property type="entry name" value="WH_DNA-bd_sf"/>
</dbReference>
<evidence type="ECO:0000313" key="4">
    <source>
        <dbReference type="EMBL" id="KAF8448013.1"/>
    </source>
</evidence>
<proteinExistence type="predicted"/>
<dbReference type="Proteomes" id="UP001194468">
    <property type="component" value="Unassembled WGS sequence"/>
</dbReference>
<comment type="caution">
    <text evidence="4">The sequence shown here is derived from an EMBL/GenBank/DDBJ whole genome shotgun (WGS) entry which is preliminary data.</text>
</comment>
<evidence type="ECO:0000256" key="2">
    <source>
        <dbReference type="SAM" id="MobiDB-lite"/>
    </source>
</evidence>
<dbReference type="GO" id="GO:0000786">
    <property type="term" value="C:nucleosome"/>
    <property type="evidence" value="ECO:0007669"/>
    <property type="project" value="InterPro"/>
</dbReference>
<dbReference type="GO" id="GO:0003677">
    <property type="term" value="F:DNA binding"/>
    <property type="evidence" value="ECO:0007669"/>
    <property type="project" value="InterPro"/>
</dbReference>
<dbReference type="Gene3D" id="1.10.10.10">
    <property type="entry name" value="Winged helix-like DNA-binding domain superfamily/Winged helix DNA-binding domain"/>
    <property type="match status" value="1"/>
</dbReference>
<name>A0AAD4C4T9_BOLED</name>
<dbReference type="CDD" id="cd00073">
    <property type="entry name" value="H15"/>
    <property type="match status" value="1"/>
</dbReference>
<feature type="region of interest" description="Disordered" evidence="2">
    <location>
        <begin position="119"/>
        <end position="167"/>
    </location>
</feature>
<keyword evidence="5" id="KW-1185">Reference proteome</keyword>
<sequence length="199" mass="21677">MVASTKSTEMPPKSGYSAHPPWSDMITECIVTTPDGTRHGVSRPAIKKFVDSKYHLTMNAAAASQLNRAITHGMVSGNFVLPKGPSGKVKLAPKRVGEIAKEKPKRPAVTKAMAPKIKELPSGEGRPLKAGTRKYTSMAKKARITPIPGRRVPPRKATTQRGGAKRVGCRTPRTTMYMYLFSGVDPFCREDCKVEQVTT</sequence>
<dbReference type="GO" id="GO:0006334">
    <property type="term" value="P:nucleosome assembly"/>
    <property type="evidence" value="ECO:0007669"/>
    <property type="project" value="InterPro"/>
</dbReference>